<dbReference type="Proteomes" id="UP001153069">
    <property type="component" value="Unassembled WGS sequence"/>
</dbReference>
<dbReference type="SUPFAM" id="SSF52047">
    <property type="entry name" value="RNI-like"/>
    <property type="match status" value="1"/>
</dbReference>
<name>A0A9N8DV47_9STRA</name>
<comment type="caution">
    <text evidence="1">The sequence shown here is derived from an EMBL/GenBank/DDBJ whole genome shotgun (WGS) entry which is preliminary data.</text>
</comment>
<evidence type="ECO:0000313" key="2">
    <source>
        <dbReference type="Proteomes" id="UP001153069"/>
    </source>
</evidence>
<proteinExistence type="predicted"/>
<dbReference type="AlphaFoldDB" id="A0A9N8DV47"/>
<keyword evidence="2" id="KW-1185">Reference proteome</keyword>
<reference evidence="1" key="1">
    <citation type="submission" date="2020-06" db="EMBL/GenBank/DDBJ databases">
        <authorList>
            <consortium name="Plant Systems Biology data submission"/>
        </authorList>
    </citation>
    <scope>NUCLEOTIDE SEQUENCE</scope>
    <source>
        <strain evidence="1">D6</strain>
    </source>
</reference>
<accession>A0A9N8DV47</accession>
<evidence type="ECO:0000313" key="1">
    <source>
        <dbReference type="EMBL" id="CAB9509227.1"/>
    </source>
</evidence>
<gene>
    <name evidence="1" type="ORF">SEMRO_380_G130670.1</name>
</gene>
<organism evidence="1 2">
    <name type="scientific">Seminavis robusta</name>
    <dbReference type="NCBI Taxonomy" id="568900"/>
    <lineage>
        <taxon>Eukaryota</taxon>
        <taxon>Sar</taxon>
        <taxon>Stramenopiles</taxon>
        <taxon>Ochrophyta</taxon>
        <taxon>Bacillariophyta</taxon>
        <taxon>Bacillariophyceae</taxon>
        <taxon>Bacillariophycidae</taxon>
        <taxon>Naviculales</taxon>
        <taxon>Naviculaceae</taxon>
        <taxon>Seminavis</taxon>
    </lineage>
</organism>
<protein>
    <submittedName>
        <fullName evidence="1">Uncharacterized protein</fullName>
    </submittedName>
</protein>
<dbReference type="EMBL" id="CAICTM010000379">
    <property type="protein sequence ID" value="CAB9509227.1"/>
    <property type="molecule type" value="Genomic_DNA"/>
</dbReference>
<sequence>MSNPFDQLFRVLQGQTEWRFFGIPVAADDASTGGAGGEGAADLIDAVLTPALNAPADGSRRTYFNLRFSPLELALMAKADIGTVTRLYDACPAALDQNLFWNLCRCGAQVGVLAYLVNRNTQLAGVQTHDRWYPINLAMEKGGHSDMDIRALAQAHPGSLSSNLYPYVNALRIALRRSRFRRGLIQFLFQLSPMFHDQSMRFPGDVLEEEGSNGGQVVPPMFPEVDDSNTPQFRAHLNMDCAYGMVPMLLSCVKFYNYCQKWKSDAFMQVWHNLLASIKLQKVITCVPNTFEFNINQQWFQTPQFRSLASTSKIEHLQLWDGVDNACSHSLLKDCALHLKHLVKLEICIIKDLLSTGRIICELLMKEHAVLRELDIRASRTPTGKLYPLLNALAGNKSLEAFVFDGESNTVPYQEYLEEILWCSNTTISRIRLNTFTTSANASSDPLSYYVANNMAGRGKVREVDLTLDGFISLLNHADSMRQGVTELDVANELYGLLRESPKRWSPFWD</sequence>